<dbReference type="Proteomes" id="UP000028990">
    <property type="component" value="Unassembled WGS sequence"/>
</dbReference>
<dbReference type="PANTHER" id="PTHR14224">
    <property type="entry name" value="SIMILAR TO PREFERENTIALLY EXPRESSED ANTIGEN IN MELANOMA-LIKE 3"/>
    <property type="match status" value="1"/>
</dbReference>
<gene>
    <name evidence="4" type="ORF">H920_07012</name>
</gene>
<accession>A0A091E8W3</accession>
<evidence type="ECO:0000256" key="2">
    <source>
        <dbReference type="ARBA" id="ARBA00022737"/>
    </source>
</evidence>
<dbReference type="PANTHER" id="PTHR14224:SF19">
    <property type="entry name" value="PRAME FAMILY MEMBER 11-RELATED"/>
    <property type="match status" value="1"/>
</dbReference>
<keyword evidence="2" id="KW-0677">Repeat</keyword>
<dbReference type="AlphaFoldDB" id="A0A091E8W3"/>
<proteinExistence type="predicted"/>
<keyword evidence="5" id="KW-1185">Reference proteome</keyword>
<dbReference type="EMBL" id="KN122257">
    <property type="protein sequence ID" value="KFO31626.1"/>
    <property type="molecule type" value="Genomic_DNA"/>
</dbReference>
<protein>
    <submittedName>
        <fullName evidence="4">PRAME family member 20/21</fullName>
    </submittedName>
</protein>
<keyword evidence="1" id="KW-0433">Leucine-rich repeat</keyword>
<evidence type="ECO:0000256" key="3">
    <source>
        <dbReference type="SAM" id="MobiDB-lite"/>
    </source>
</evidence>
<dbReference type="GO" id="GO:0005737">
    <property type="term" value="C:cytoplasm"/>
    <property type="evidence" value="ECO:0007669"/>
    <property type="project" value="TreeGrafter"/>
</dbReference>
<reference evidence="4 5" key="1">
    <citation type="submission" date="2013-11" db="EMBL/GenBank/DDBJ databases">
        <title>The Damaraland mole rat (Fukomys damarensis) genome and evolution of African mole rats.</title>
        <authorList>
            <person name="Gladyshev V.N."/>
            <person name="Fang X."/>
        </authorList>
    </citation>
    <scope>NUCLEOTIDE SEQUENCE [LARGE SCALE GENOMIC DNA]</scope>
    <source>
        <tissue evidence="4">Liver</tissue>
    </source>
</reference>
<sequence length="633" mass="72787">MSTQSPPTLYELAKQSLLSGETAASAAVYDLPTQLFHELFVEAFLEDRNEALKAMVQAWPFPCLPLRTLMDLRISKTPLWVLEQGRVEERNLETLEALLDGLDRQLSQKVHPRTLMDLRIPKTPLWVFEQRRLEERNLERFEALLDGLDRQLSQKVHPRGFLMKLLHVGDAVSMCEICPCPFSEEPEVEAHHVGGVEGGKGRQEGQGVRDVQRGKEEKLSRRRLRVLDWRDVHRDFWTSRPGTVRVAHSGDASSEETGERGPRKKKPSLTVLAQLHFESCSTYANHDALQVCLLKWVRKRRAAVHLLSEKVTITSCAVFHVVKLLRAVQLDSIREVHVLSDWTRESMRAFVPQLKKMKNLHTFRFGSMDPDKYYSPSKNKWHSRIYAYHLGQMQSLRELHIDKVFFLEGKLHKIFRNQKPLEALSLSASPLKESDLKHLIQCPTTNQLKSLTLRKFSMESFNLDTLRALLDKLSGTLETLVLEHCGFTDSHILAILPALHRCSQLKTFSCFGNPISLRTVRVLLWESARLSQLTHGLYPAPLESYDSKISHTVVDTDSFVMVCARLARVLKKLRPSLRVQICTYFCNCCMKCQLYGLDPSGKWEVTEEYRYPGGQLGCYVCEVCRRTYDMFSW</sequence>
<evidence type="ECO:0000256" key="1">
    <source>
        <dbReference type="ARBA" id="ARBA00022614"/>
    </source>
</evidence>
<name>A0A091E8W3_FUKDA</name>
<evidence type="ECO:0000313" key="5">
    <source>
        <dbReference type="Proteomes" id="UP000028990"/>
    </source>
</evidence>
<feature type="region of interest" description="Disordered" evidence="3">
    <location>
        <begin position="245"/>
        <end position="266"/>
    </location>
</feature>
<dbReference type="InterPro" id="IPR032675">
    <property type="entry name" value="LRR_dom_sf"/>
</dbReference>
<feature type="region of interest" description="Disordered" evidence="3">
    <location>
        <begin position="194"/>
        <end position="215"/>
    </location>
</feature>
<dbReference type="InterPro" id="IPR050694">
    <property type="entry name" value="LRRC14/PRAME"/>
</dbReference>
<organism evidence="4 5">
    <name type="scientific">Fukomys damarensis</name>
    <name type="common">Damaraland mole rat</name>
    <name type="synonym">Cryptomys damarensis</name>
    <dbReference type="NCBI Taxonomy" id="885580"/>
    <lineage>
        <taxon>Eukaryota</taxon>
        <taxon>Metazoa</taxon>
        <taxon>Chordata</taxon>
        <taxon>Craniata</taxon>
        <taxon>Vertebrata</taxon>
        <taxon>Euteleostomi</taxon>
        <taxon>Mammalia</taxon>
        <taxon>Eutheria</taxon>
        <taxon>Euarchontoglires</taxon>
        <taxon>Glires</taxon>
        <taxon>Rodentia</taxon>
        <taxon>Hystricomorpha</taxon>
        <taxon>Bathyergidae</taxon>
        <taxon>Fukomys</taxon>
    </lineage>
</organism>
<dbReference type="Gene3D" id="3.80.10.10">
    <property type="entry name" value="Ribonuclease Inhibitor"/>
    <property type="match status" value="1"/>
</dbReference>
<dbReference type="SUPFAM" id="SSF52047">
    <property type="entry name" value="RNI-like"/>
    <property type="match status" value="1"/>
</dbReference>
<evidence type="ECO:0000313" key="4">
    <source>
        <dbReference type="EMBL" id="KFO31626.1"/>
    </source>
</evidence>
<feature type="compositionally biased region" description="Basic and acidic residues" evidence="3">
    <location>
        <begin position="194"/>
        <end position="203"/>
    </location>
</feature>